<evidence type="ECO:0000313" key="2">
    <source>
        <dbReference type="RefSeq" id="XP_031564667.1"/>
    </source>
</evidence>
<dbReference type="InterPro" id="IPR014825">
    <property type="entry name" value="DNA_alkylation"/>
</dbReference>
<dbReference type="KEGG" id="aten:116300046"/>
<dbReference type="Proteomes" id="UP000515163">
    <property type="component" value="Unplaced"/>
</dbReference>
<accession>A0A6P8IDW7</accession>
<dbReference type="RefSeq" id="XP_031564667.1">
    <property type="nucleotide sequence ID" value="XM_031708807.1"/>
</dbReference>
<dbReference type="Gene3D" id="1.25.10.90">
    <property type="match status" value="1"/>
</dbReference>
<protein>
    <submittedName>
        <fullName evidence="2">Uncharacterized protein LOC116300046</fullName>
    </submittedName>
</protein>
<evidence type="ECO:0000313" key="1">
    <source>
        <dbReference type="Proteomes" id="UP000515163"/>
    </source>
</evidence>
<dbReference type="OrthoDB" id="429969at2759"/>
<gene>
    <name evidence="2" type="primary">LOC116300046</name>
</gene>
<dbReference type="PANTHER" id="PTHR34070">
    <property type="entry name" value="ARMADILLO-TYPE FOLD"/>
    <property type="match status" value="1"/>
</dbReference>
<dbReference type="InParanoid" id="A0A6P8IDW7"/>
<dbReference type="SUPFAM" id="SSF48371">
    <property type="entry name" value="ARM repeat"/>
    <property type="match status" value="1"/>
</dbReference>
<organism evidence="1 2">
    <name type="scientific">Actinia tenebrosa</name>
    <name type="common">Australian red waratah sea anemone</name>
    <dbReference type="NCBI Taxonomy" id="6105"/>
    <lineage>
        <taxon>Eukaryota</taxon>
        <taxon>Metazoa</taxon>
        <taxon>Cnidaria</taxon>
        <taxon>Anthozoa</taxon>
        <taxon>Hexacorallia</taxon>
        <taxon>Actiniaria</taxon>
        <taxon>Actiniidae</taxon>
        <taxon>Actinia</taxon>
    </lineage>
</organism>
<reference evidence="2" key="1">
    <citation type="submission" date="2025-08" db="UniProtKB">
        <authorList>
            <consortium name="RefSeq"/>
        </authorList>
    </citation>
    <scope>IDENTIFICATION</scope>
    <source>
        <tissue evidence="2">Tentacle</tissue>
    </source>
</reference>
<proteinExistence type="predicted"/>
<name>A0A6P8IDW7_ACTTE</name>
<dbReference type="InterPro" id="IPR016024">
    <property type="entry name" value="ARM-type_fold"/>
</dbReference>
<sequence>MGKRKAAHSPLQDKIERKTKRIRREIRPQNETETGAQSKLMSVTQLVHKVQQTFAKNANQKNAVMRKKYMRNQFEFFGLKSPLRRSVSKEFLKVRFSVGEMRQLLEKLWLLPERDMQLFGIDYLDKHIKSFGDPVEELDSNLECLEYLIVNKSWWDTVDLIASHFVGYMVRTHPDKGKPLMERWIEDDNMWLRRTALLHQLSYKDQTDEKQLYRFCLSRAHEKEFFIQKAMGWALRQYAMTKPSSVKTFLHKNKTILSKLTYREAAKHLGV</sequence>
<dbReference type="AlphaFoldDB" id="A0A6P8IDW7"/>
<dbReference type="GeneID" id="116300046"/>
<dbReference type="PANTHER" id="PTHR34070:SF1">
    <property type="entry name" value="DNA ALKYLATION REPAIR PROTEIN"/>
    <property type="match status" value="1"/>
</dbReference>
<dbReference type="CDD" id="cd07064">
    <property type="entry name" value="AlkD_like_1"/>
    <property type="match status" value="1"/>
</dbReference>
<dbReference type="Pfam" id="PF08713">
    <property type="entry name" value="DNA_alkylation"/>
    <property type="match status" value="1"/>
</dbReference>
<keyword evidence="1" id="KW-1185">Reference proteome</keyword>